<dbReference type="EMBL" id="JALLBG020000237">
    <property type="protein sequence ID" value="KAL3758256.1"/>
    <property type="molecule type" value="Genomic_DNA"/>
</dbReference>
<comment type="catalytic activity">
    <reaction evidence="1">
        <text>Cleavage of peptide bonds with very broad specificity.</text>
        <dbReference type="EC" id="3.4.25.1"/>
    </reaction>
</comment>
<dbReference type="Pfam" id="PF00227">
    <property type="entry name" value="Proteasome"/>
    <property type="match status" value="1"/>
</dbReference>
<dbReference type="PRINTS" id="PR00141">
    <property type="entry name" value="PROTEASOME"/>
</dbReference>
<comment type="caution">
    <text evidence="10">The sequence shown here is derived from an EMBL/GenBank/DDBJ whole genome shotgun (WGS) entry which is preliminary data.</text>
</comment>
<comment type="similarity">
    <text evidence="9">Belongs to the peptidase T1B family.</text>
</comment>
<dbReference type="GO" id="GO:0006508">
    <property type="term" value="P:proteolysis"/>
    <property type="evidence" value="ECO:0007669"/>
    <property type="project" value="UniProtKB-KW"/>
</dbReference>
<protein>
    <recommendedName>
        <fullName evidence="9">Proteasome subunit beta</fullName>
    </recommendedName>
</protein>
<dbReference type="InterPro" id="IPR000243">
    <property type="entry name" value="Pept_T1A_subB"/>
</dbReference>
<dbReference type="PANTHER" id="PTHR32194:SF4">
    <property type="entry name" value="PROTEASOME SUBUNIT BETA TYPE-7"/>
    <property type="match status" value="1"/>
</dbReference>
<evidence type="ECO:0000256" key="5">
    <source>
        <dbReference type="ARBA" id="ARBA00022801"/>
    </source>
</evidence>
<keyword evidence="2 9" id="KW-0963">Cytoplasm</keyword>
<evidence type="ECO:0000256" key="9">
    <source>
        <dbReference type="RuleBase" id="RU004203"/>
    </source>
</evidence>
<organism evidence="10 11">
    <name type="scientific">Discostella pseudostelligera</name>
    <dbReference type="NCBI Taxonomy" id="259834"/>
    <lineage>
        <taxon>Eukaryota</taxon>
        <taxon>Sar</taxon>
        <taxon>Stramenopiles</taxon>
        <taxon>Ochrophyta</taxon>
        <taxon>Bacillariophyta</taxon>
        <taxon>Coscinodiscophyceae</taxon>
        <taxon>Thalassiosirophycidae</taxon>
        <taxon>Stephanodiscales</taxon>
        <taxon>Stephanodiscaceae</taxon>
        <taxon>Discostella</taxon>
    </lineage>
</organism>
<dbReference type="PROSITE" id="PS00854">
    <property type="entry name" value="PROTEASOME_BETA_1"/>
    <property type="match status" value="1"/>
</dbReference>
<keyword evidence="7 9" id="KW-0539">Nucleus</keyword>
<keyword evidence="5" id="KW-0378">Hydrolase</keyword>
<comment type="function">
    <text evidence="9">Component of the proteasome, a multicatalytic proteinase complex which is characterized by its ability to cleave peptides with Arg, Phe, Tyr, Leu, and Glu adjacent to the leaving group at neutral or slightly basic pH. The proteasome has an ATP-dependent proteolytic activity.</text>
</comment>
<evidence type="ECO:0000256" key="2">
    <source>
        <dbReference type="ARBA" id="ARBA00022490"/>
    </source>
</evidence>
<dbReference type="GO" id="GO:0004298">
    <property type="term" value="F:threonine-type endopeptidase activity"/>
    <property type="evidence" value="ECO:0007669"/>
    <property type="project" value="UniProtKB-KW"/>
</dbReference>
<dbReference type="InterPro" id="IPR029055">
    <property type="entry name" value="Ntn_hydrolases_N"/>
</dbReference>
<reference evidence="10 11" key="1">
    <citation type="submission" date="2024-10" db="EMBL/GenBank/DDBJ databases">
        <title>Updated reference genomes for cyclostephanoid diatoms.</title>
        <authorList>
            <person name="Roberts W.R."/>
            <person name="Alverson A.J."/>
        </authorList>
    </citation>
    <scope>NUCLEOTIDE SEQUENCE [LARGE SCALE GENOMIC DNA]</scope>
    <source>
        <strain evidence="10 11">AJA232-27</strain>
    </source>
</reference>
<dbReference type="CDD" id="cd03763">
    <property type="entry name" value="proteasome_beta_type_7"/>
    <property type="match status" value="1"/>
</dbReference>
<dbReference type="InterPro" id="IPR001353">
    <property type="entry name" value="Proteasome_sua/b"/>
</dbReference>
<dbReference type="InterPro" id="IPR016050">
    <property type="entry name" value="Proteasome_bsu_CS"/>
</dbReference>
<dbReference type="GO" id="GO:0000502">
    <property type="term" value="C:proteasome complex"/>
    <property type="evidence" value="ECO:0007669"/>
    <property type="project" value="UniProtKB-KW"/>
</dbReference>
<keyword evidence="3" id="KW-0645">Protease</keyword>
<dbReference type="GO" id="GO:0005634">
    <property type="term" value="C:nucleus"/>
    <property type="evidence" value="ECO:0007669"/>
    <property type="project" value="UniProtKB-SubCell"/>
</dbReference>
<gene>
    <name evidence="10" type="ORF">ACHAWU_004894</name>
</gene>
<keyword evidence="11" id="KW-1185">Reference proteome</keyword>
<comment type="subunit">
    <text evidence="9">Component of the proteasome complex.</text>
</comment>
<comment type="subcellular location">
    <subcellularLocation>
        <location evidence="9">Cytoplasm</location>
    </subcellularLocation>
    <subcellularLocation>
        <location evidence="9">Nucleus</location>
    </subcellularLocation>
</comment>
<sequence>MSELTSNNNLSSSSTGGAAGGFNFDHVHRNALLQHQLATTSAASNNSSSNSSILPLATKTGTTIVGLVYANGIVLGADTRATNDTTVADKNCDKIHYIAPNIYCCGAGTAADTEKTTELIASQMELLRLNTGGADHSRVVTACTLLKRLLFRYQGHISAALVLGGCDPIDGPALYQIYPHGSTSKLPYTTMGSGSLAAMAIFEADYRDDLSEDEAVGLVRRAILAGIFNDLGSGSNVDTCIIRTDGSVSMGRNDIMPNEVGPLRAQVKRSEVMNIGKGTTPILKSSFVKSKMMMSGGVSLADVTVTAMET</sequence>
<keyword evidence="4" id="KW-0888">Threonine protease</keyword>
<evidence type="ECO:0000256" key="4">
    <source>
        <dbReference type="ARBA" id="ARBA00022698"/>
    </source>
</evidence>
<dbReference type="InterPro" id="IPR023333">
    <property type="entry name" value="Proteasome_suB-type"/>
</dbReference>
<proteinExistence type="inferred from homology"/>
<dbReference type="PANTHER" id="PTHR32194">
    <property type="entry name" value="METALLOPROTEASE TLDD"/>
    <property type="match status" value="1"/>
</dbReference>
<dbReference type="Gene3D" id="3.60.20.10">
    <property type="entry name" value="Glutamine Phosphoribosylpyrophosphate, subunit 1, domain 1"/>
    <property type="match status" value="1"/>
</dbReference>
<evidence type="ECO:0000256" key="1">
    <source>
        <dbReference type="ARBA" id="ARBA00001198"/>
    </source>
</evidence>
<dbReference type="AlphaFoldDB" id="A0ABD3M8F4"/>
<evidence type="ECO:0000256" key="6">
    <source>
        <dbReference type="ARBA" id="ARBA00022942"/>
    </source>
</evidence>
<feature type="active site" description="Nucleophile" evidence="8">
    <location>
        <position position="62"/>
    </location>
</feature>
<dbReference type="SUPFAM" id="SSF56235">
    <property type="entry name" value="N-terminal nucleophile aminohydrolases (Ntn hydrolases)"/>
    <property type="match status" value="1"/>
</dbReference>
<dbReference type="PROSITE" id="PS51476">
    <property type="entry name" value="PROTEASOME_BETA_2"/>
    <property type="match status" value="1"/>
</dbReference>
<evidence type="ECO:0000313" key="11">
    <source>
        <dbReference type="Proteomes" id="UP001530293"/>
    </source>
</evidence>
<name>A0ABD3M8F4_9STRA</name>
<keyword evidence="6 9" id="KW-0647">Proteasome</keyword>
<dbReference type="Proteomes" id="UP001530293">
    <property type="component" value="Unassembled WGS sequence"/>
</dbReference>
<accession>A0ABD3M8F4</accession>
<evidence type="ECO:0000313" key="10">
    <source>
        <dbReference type="EMBL" id="KAL3758256.1"/>
    </source>
</evidence>
<evidence type="ECO:0000256" key="7">
    <source>
        <dbReference type="ARBA" id="ARBA00023242"/>
    </source>
</evidence>
<evidence type="ECO:0000256" key="3">
    <source>
        <dbReference type="ARBA" id="ARBA00022670"/>
    </source>
</evidence>
<dbReference type="GO" id="GO:0005737">
    <property type="term" value="C:cytoplasm"/>
    <property type="evidence" value="ECO:0007669"/>
    <property type="project" value="UniProtKB-SubCell"/>
</dbReference>
<evidence type="ECO:0000256" key="8">
    <source>
        <dbReference type="PIRSR" id="PIRSR600243-1"/>
    </source>
</evidence>